<sequence length="124" mass="14305">MNTSTKHIVQTNIQFLVTKKVTNSNGFLHPHILFDKIQTVATYPIREFYTHEIPAIVDYSFKMTKSARVNDSLTIQAQLIQQEHEKLKVRIMVSKSKKKSKTEEIICNALFGFPLTEQPIRNVS</sequence>
<dbReference type="AlphaFoldDB" id="A0A2T6BSP3"/>
<reference evidence="1 2" key="1">
    <citation type="submission" date="2018-04" db="EMBL/GenBank/DDBJ databases">
        <title>Genomic Encyclopedia of Archaeal and Bacterial Type Strains, Phase II (KMG-II): from individual species to whole genera.</title>
        <authorList>
            <person name="Goeker M."/>
        </authorList>
    </citation>
    <scope>NUCLEOTIDE SEQUENCE [LARGE SCALE GENOMIC DNA]</scope>
    <source>
        <strain evidence="1 2">DSM 25731</strain>
    </source>
</reference>
<dbReference type="Proteomes" id="UP000244090">
    <property type="component" value="Unassembled WGS sequence"/>
</dbReference>
<keyword evidence="2" id="KW-1185">Reference proteome</keyword>
<evidence type="ECO:0000313" key="1">
    <source>
        <dbReference type="EMBL" id="PTX59046.1"/>
    </source>
</evidence>
<dbReference type="Gene3D" id="3.10.129.10">
    <property type="entry name" value="Hotdog Thioesterase"/>
    <property type="match status" value="1"/>
</dbReference>
<dbReference type="OrthoDB" id="1439454at2"/>
<comment type="caution">
    <text evidence="1">The sequence shown here is derived from an EMBL/GenBank/DDBJ whole genome shotgun (WGS) entry which is preliminary data.</text>
</comment>
<dbReference type="RefSeq" id="WP_108116563.1">
    <property type="nucleotide sequence ID" value="NZ_QBKT01000011.1"/>
</dbReference>
<organism evidence="1 2">
    <name type="scientific">Kordia periserrulae</name>
    <dbReference type="NCBI Taxonomy" id="701523"/>
    <lineage>
        <taxon>Bacteria</taxon>
        <taxon>Pseudomonadati</taxon>
        <taxon>Bacteroidota</taxon>
        <taxon>Flavobacteriia</taxon>
        <taxon>Flavobacteriales</taxon>
        <taxon>Flavobacteriaceae</taxon>
        <taxon>Kordia</taxon>
    </lineage>
</organism>
<gene>
    <name evidence="1" type="ORF">C8N46_111116</name>
</gene>
<dbReference type="SUPFAM" id="SSF54637">
    <property type="entry name" value="Thioesterase/thiol ester dehydrase-isomerase"/>
    <property type="match status" value="1"/>
</dbReference>
<accession>A0A2T6BSP3</accession>
<protein>
    <submittedName>
        <fullName evidence="1">Uncharacterized protein</fullName>
    </submittedName>
</protein>
<evidence type="ECO:0000313" key="2">
    <source>
        <dbReference type="Proteomes" id="UP000244090"/>
    </source>
</evidence>
<name>A0A2T6BSP3_9FLAO</name>
<dbReference type="EMBL" id="QBKT01000011">
    <property type="protein sequence ID" value="PTX59046.1"/>
    <property type="molecule type" value="Genomic_DNA"/>
</dbReference>
<dbReference type="InterPro" id="IPR029069">
    <property type="entry name" value="HotDog_dom_sf"/>
</dbReference>
<proteinExistence type="predicted"/>